<dbReference type="AlphaFoldDB" id="A0A371EJH8"/>
<keyword evidence="3" id="KW-1185">Reference proteome</keyword>
<accession>A0A371EJH8</accession>
<dbReference type="EMBL" id="QJKJ01013537">
    <property type="protein sequence ID" value="RDX66223.1"/>
    <property type="molecule type" value="Genomic_DNA"/>
</dbReference>
<feature type="non-terminal residue" evidence="2">
    <location>
        <position position="1"/>
    </location>
</feature>
<reference evidence="2" key="1">
    <citation type="submission" date="2018-05" db="EMBL/GenBank/DDBJ databases">
        <title>Draft genome of Mucuna pruriens seed.</title>
        <authorList>
            <person name="Nnadi N.E."/>
            <person name="Vos R."/>
            <person name="Hasami M.H."/>
            <person name="Devisetty U.K."/>
            <person name="Aguiy J.C."/>
        </authorList>
    </citation>
    <scope>NUCLEOTIDE SEQUENCE [LARGE SCALE GENOMIC DNA]</scope>
    <source>
        <strain evidence="2">JCA_2017</strain>
    </source>
</reference>
<organism evidence="2 3">
    <name type="scientific">Mucuna pruriens</name>
    <name type="common">Velvet bean</name>
    <name type="synonym">Dolichos pruriens</name>
    <dbReference type="NCBI Taxonomy" id="157652"/>
    <lineage>
        <taxon>Eukaryota</taxon>
        <taxon>Viridiplantae</taxon>
        <taxon>Streptophyta</taxon>
        <taxon>Embryophyta</taxon>
        <taxon>Tracheophyta</taxon>
        <taxon>Spermatophyta</taxon>
        <taxon>Magnoliopsida</taxon>
        <taxon>eudicotyledons</taxon>
        <taxon>Gunneridae</taxon>
        <taxon>Pentapetalae</taxon>
        <taxon>rosids</taxon>
        <taxon>fabids</taxon>
        <taxon>Fabales</taxon>
        <taxon>Fabaceae</taxon>
        <taxon>Papilionoideae</taxon>
        <taxon>50 kb inversion clade</taxon>
        <taxon>NPAAA clade</taxon>
        <taxon>indigoferoid/millettioid clade</taxon>
        <taxon>Phaseoleae</taxon>
        <taxon>Mucuna</taxon>
    </lineage>
</organism>
<keyword evidence="1" id="KW-0472">Membrane</keyword>
<feature type="transmembrane region" description="Helical" evidence="1">
    <location>
        <begin position="6"/>
        <end position="25"/>
    </location>
</feature>
<evidence type="ECO:0000313" key="2">
    <source>
        <dbReference type="EMBL" id="RDX66223.1"/>
    </source>
</evidence>
<feature type="transmembrane region" description="Helical" evidence="1">
    <location>
        <begin position="45"/>
        <end position="63"/>
    </location>
</feature>
<gene>
    <name evidence="2" type="ORF">CR513_55024</name>
</gene>
<name>A0A371EJH8_MUCPR</name>
<evidence type="ECO:0000256" key="1">
    <source>
        <dbReference type="SAM" id="Phobius"/>
    </source>
</evidence>
<keyword evidence="1" id="KW-1133">Transmembrane helix</keyword>
<keyword evidence="1" id="KW-0812">Transmembrane</keyword>
<protein>
    <submittedName>
        <fullName evidence="2">Uncharacterized protein</fullName>
    </submittedName>
</protein>
<evidence type="ECO:0000313" key="3">
    <source>
        <dbReference type="Proteomes" id="UP000257109"/>
    </source>
</evidence>
<sequence length="64" mass="7610">MHVRFSFETMFATAFPCFLFFRYCINSRHTNYEHENEVKSLLDFAKINMFLIVLEGCIVLVLIV</sequence>
<proteinExistence type="predicted"/>
<dbReference type="Proteomes" id="UP000257109">
    <property type="component" value="Unassembled WGS sequence"/>
</dbReference>
<comment type="caution">
    <text evidence="2">The sequence shown here is derived from an EMBL/GenBank/DDBJ whole genome shotgun (WGS) entry which is preliminary data.</text>
</comment>